<dbReference type="EMBL" id="JACGWJ010000015">
    <property type="protein sequence ID" value="KAL0367251.1"/>
    <property type="molecule type" value="Genomic_DNA"/>
</dbReference>
<protein>
    <submittedName>
        <fullName evidence="1">Uncharacterized protein</fullName>
    </submittedName>
</protein>
<comment type="caution">
    <text evidence="1">The sequence shown here is derived from an EMBL/GenBank/DDBJ whole genome shotgun (WGS) entry which is preliminary data.</text>
</comment>
<sequence>MSRARQVVGCRLAGCELTRSLTGDLFELEAADHCFGKKSLTNKDHFWKGSCQSLLVWNKEIIAL</sequence>
<accession>A0AAW2QH68</accession>
<gene>
    <name evidence="1" type="ORF">Sradi_3615200</name>
</gene>
<name>A0AAW2QH68_SESRA</name>
<evidence type="ECO:0000313" key="1">
    <source>
        <dbReference type="EMBL" id="KAL0367251.1"/>
    </source>
</evidence>
<reference evidence="1" key="1">
    <citation type="submission" date="2020-06" db="EMBL/GenBank/DDBJ databases">
        <authorList>
            <person name="Li T."/>
            <person name="Hu X."/>
            <person name="Zhang T."/>
            <person name="Song X."/>
            <person name="Zhang H."/>
            <person name="Dai N."/>
            <person name="Sheng W."/>
            <person name="Hou X."/>
            <person name="Wei L."/>
        </authorList>
    </citation>
    <scope>NUCLEOTIDE SEQUENCE</scope>
    <source>
        <strain evidence="1">G02</strain>
        <tissue evidence="1">Leaf</tissue>
    </source>
</reference>
<reference evidence="1" key="2">
    <citation type="journal article" date="2024" name="Plant">
        <title>Genomic evolution and insights into agronomic trait innovations of Sesamum species.</title>
        <authorList>
            <person name="Miao H."/>
            <person name="Wang L."/>
            <person name="Qu L."/>
            <person name="Liu H."/>
            <person name="Sun Y."/>
            <person name="Le M."/>
            <person name="Wang Q."/>
            <person name="Wei S."/>
            <person name="Zheng Y."/>
            <person name="Lin W."/>
            <person name="Duan Y."/>
            <person name="Cao H."/>
            <person name="Xiong S."/>
            <person name="Wang X."/>
            <person name="Wei L."/>
            <person name="Li C."/>
            <person name="Ma Q."/>
            <person name="Ju M."/>
            <person name="Zhao R."/>
            <person name="Li G."/>
            <person name="Mu C."/>
            <person name="Tian Q."/>
            <person name="Mei H."/>
            <person name="Zhang T."/>
            <person name="Gao T."/>
            <person name="Zhang H."/>
        </authorList>
    </citation>
    <scope>NUCLEOTIDE SEQUENCE</scope>
    <source>
        <strain evidence="1">G02</strain>
    </source>
</reference>
<organism evidence="1">
    <name type="scientific">Sesamum radiatum</name>
    <name type="common">Black benniseed</name>
    <dbReference type="NCBI Taxonomy" id="300843"/>
    <lineage>
        <taxon>Eukaryota</taxon>
        <taxon>Viridiplantae</taxon>
        <taxon>Streptophyta</taxon>
        <taxon>Embryophyta</taxon>
        <taxon>Tracheophyta</taxon>
        <taxon>Spermatophyta</taxon>
        <taxon>Magnoliopsida</taxon>
        <taxon>eudicotyledons</taxon>
        <taxon>Gunneridae</taxon>
        <taxon>Pentapetalae</taxon>
        <taxon>asterids</taxon>
        <taxon>lamiids</taxon>
        <taxon>Lamiales</taxon>
        <taxon>Pedaliaceae</taxon>
        <taxon>Sesamum</taxon>
    </lineage>
</organism>
<proteinExistence type="predicted"/>
<dbReference type="AlphaFoldDB" id="A0AAW2QH68"/>